<keyword evidence="1" id="KW-0472">Membrane</keyword>
<dbReference type="Proteomes" id="UP001172102">
    <property type="component" value="Unassembled WGS sequence"/>
</dbReference>
<evidence type="ECO:0000256" key="1">
    <source>
        <dbReference type="SAM" id="Phobius"/>
    </source>
</evidence>
<keyword evidence="1" id="KW-0812">Transmembrane</keyword>
<evidence type="ECO:0000313" key="2">
    <source>
        <dbReference type="EMBL" id="KAK0715581.1"/>
    </source>
</evidence>
<gene>
    <name evidence="2" type="ORF">B0H67DRAFT_243533</name>
</gene>
<keyword evidence="1" id="KW-1133">Transmembrane helix</keyword>
<sequence length="123" mass="13407">MQYSAARPLGCWGYGLCLGPAYWKVEAGKRRVPRGNGRASFSCIATAQKGVLQVMAFILVYSVAEIFSSVLSHVYLVLDGFNFQGTAIRCPPRLARKVGSGWLFFFAASAHPPLVGSLYLQCL</sequence>
<keyword evidence="3" id="KW-1185">Reference proteome</keyword>
<dbReference type="AlphaFoldDB" id="A0AA40DWF5"/>
<feature type="transmembrane region" description="Helical" evidence="1">
    <location>
        <begin position="54"/>
        <end position="78"/>
    </location>
</feature>
<feature type="transmembrane region" description="Helical" evidence="1">
    <location>
        <begin position="99"/>
        <end position="120"/>
    </location>
</feature>
<organism evidence="2 3">
    <name type="scientific">Lasiosphaeris hirsuta</name>
    <dbReference type="NCBI Taxonomy" id="260670"/>
    <lineage>
        <taxon>Eukaryota</taxon>
        <taxon>Fungi</taxon>
        <taxon>Dikarya</taxon>
        <taxon>Ascomycota</taxon>
        <taxon>Pezizomycotina</taxon>
        <taxon>Sordariomycetes</taxon>
        <taxon>Sordariomycetidae</taxon>
        <taxon>Sordariales</taxon>
        <taxon>Lasiosphaeriaceae</taxon>
        <taxon>Lasiosphaeris</taxon>
    </lineage>
</organism>
<proteinExistence type="predicted"/>
<evidence type="ECO:0000313" key="3">
    <source>
        <dbReference type="Proteomes" id="UP001172102"/>
    </source>
</evidence>
<name>A0AA40DWF5_9PEZI</name>
<accession>A0AA40DWF5</accession>
<comment type="caution">
    <text evidence="2">The sequence shown here is derived from an EMBL/GenBank/DDBJ whole genome shotgun (WGS) entry which is preliminary data.</text>
</comment>
<reference evidence="2" key="1">
    <citation type="submission" date="2023-06" db="EMBL/GenBank/DDBJ databases">
        <title>Genome-scale phylogeny and comparative genomics of the fungal order Sordariales.</title>
        <authorList>
            <consortium name="Lawrence Berkeley National Laboratory"/>
            <person name="Hensen N."/>
            <person name="Bonometti L."/>
            <person name="Westerberg I."/>
            <person name="Brannstrom I.O."/>
            <person name="Guillou S."/>
            <person name="Cros-Aarteil S."/>
            <person name="Calhoun S."/>
            <person name="Haridas S."/>
            <person name="Kuo A."/>
            <person name="Mondo S."/>
            <person name="Pangilinan J."/>
            <person name="Riley R."/>
            <person name="Labutti K."/>
            <person name="Andreopoulos B."/>
            <person name="Lipzen A."/>
            <person name="Chen C."/>
            <person name="Yanf M."/>
            <person name="Daum C."/>
            <person name="Ng V."/>
            <person name="Clum A."/>
            <person name="Steindorff A."/>
            <person name="Ohm R."/>
            <person name="Martin F."/>
            <person name="Silar P."/>
            <person name="Natvig D."/>
            <person name="Lalanne C."/>
            <person name="Gautier V."/>
            <person name="Ament-Velasquez S.L."/>
            <person name="Kruys A."/>
            <person name="Hutchinson M.I."/>
            <person name="Powell A.J."/>
            <person name="Barry K."/>
            <person name="Miller A.N."/>
            <person name="Grigoriev I.V."/>
            <person name="Debuchy R."/>
            <person name="Gladieux P."/>
            <person name="Thoren M.H."/>
            <person name="Johannesson H."/>
        </authorList>
    </citation>
    <scope>NUCLEOTIDE SEQUENCE</scope>
    <source>
        <strain evidence="2">SMH4607-1</strain>
    </source>
</reference>
<protein>
    <submittedName>
        <fullName evidence="2">Uncharacterized protein</fullName>
    </submittedName>
</protein>
<dbReference type="EMBL" id="JAUKUA010000004">
    <property type="protein sequence ID" value="KAK0715581.1"/>
    <property type="molecule type" value="Genomic_DNA"/>
</dbReference>